<dbReference type="EMBL" id="CP046244">
    <property type="protein sequence ID" value="QGP91773.1"/>
    <property type="molecule type" value="Genomic_DNA"/>
</dbReference>
<sequence>MRIALGSDHGGFHLKAAIKEYLDRQGIANYDFGTYNAEAVDYPDYARKVAEAVASGAYDRGILCCGTGIGVCIAANKVPGIRAALCHDTFSARAAREHNDANILTMGERVIGPGLALEIVATWLAAEFSGGRHARRVAKISAMEAGYCRQENRAGREDGENGRLKHHHGGS</sequence>
<feature type="binding site" evidence="4">
    <location>
        <begin position="66"/>
        <end position="70"/>
    </location>
    <ligand>
        <name>D-ribulose 5-phosphate</name>
        <dbReference type="ChEBI" id="CHEBI:58121"/>
    </ligand>
</feature>
<evidence type="ECO:0000256" key="4">
    <source>
        <dbReference type="PIRSR" id="PIRSR005384-2"/>
    </source>
</evidence>
<proteinExistence type="inferred from homology"/>
<feature type="binding site" evidence="4">
    <location>
        <position position="136"/>
    </location>
    <ligand>
        <name>D-ribulose 5-phosphate</name>
        <dbReference type="ChEBI" id="CHEBI:58121"/>
    </ligand>
</feature>
<dbReference type="AlphaFoldDB" id="A0A6I5ZPC8"/>
<evidence type="ECO:0000313" key="6">
    <source>
        <dbReference type="Proteomes" id="UP000425916"/>
    </source>
</evidence>
<dbReference type="GO" id="GO:0016861">
    <property type="term" value="F:intramolecular oxidoreductase activity, interconverting aldoses and ketoses"/>
    <property type="evidence" value="ECO:0007669"/>
    <property type="project" value="UniProtKB-ARBA"/>
</dbReference>
<keyword evidence="6" id="KW-1185">Reference proteome</keyword>
<feature type="active site" description="Proton acceptor" evidence="3">
    <location>
        <position position="65"/>
    </location>
</feature>
<name>A0A6I5ZPC8_9FIRM</name>
<evidence type="ECO:0000256" key="3">
    <source>
        <dbReference type="PIRSR" id="PIRSR005384-1"/>
    </source>
</evidence>
<dbReference type="Proteomes" id="UP000425916">
    <property type="component" value="Chromosome"/>
</dbReference>
<feature type="binding site" evidence="4">
    <location>
        <position position="99"/>
    </location>
    <ligand>
        <name>D-ribulose 5-phosphate</name>
        <dbReference type="ChEBI" id="CHEBI:58121"/>
    </ligand>
</feature>
<dbReference type="InterPro" id="IPR003500">
    <property type="entry name" value="RpiB_LacA_LacB"/>
</dbReference>
<dbReference type="NCBIfam" id="TIGR01120">
    <property type="entry name" value="rpiB"/>
    <property type="match status" value="1"/>
</dbReference>
<evidence type="ECO:0000256" key="1">
    <source>
        <dbReference type="ARBA" id="ARBA00008754"/>
    </source>
</evidence>
<dbReference type="RefSeq" id="WP_170290937.1">
    <property type="nucleotide sequence ID" value="NZ_CP046244.1"/>
</dbReference>
<feature type="binding site" evidence="4">
    <location>
        <position position="132"/>
    </location>
    <ligand>
        <name>D-ribulose 5-phosphate</name>
        <dbReference type="ChEBI" id="CHEBI:58121"/>
    </ligand>
</feature>
<feature type="binding site" evidence="4">
    <location>
        <begin position="8"/>
        <end position="9"/>
    </location>
    <ligand>
        <name>D-ribulose 5-phosphate</name>
        <dbReference type="ChEBI" id="CHEBI:58121"/>
    </ligand>
</feature>
<dbReference type="InterPro" id="IPR036569">
    <property type="entry name" value="RpiB_LacA_LacB_sf"/>
</dbReference>
<dbReference type="Gene3D" id="3.40.1400.10">
    <property type="entry name" value="Sugar-phosphate isomerase, RpiB/LacA/LacB"/>
    <property type="match status" value="1"/>
</dbReference>
<dbReference type="PANTHER" id="PTHR43732:SF1">
    <property type="entry name" value="RIBOSE 5-PHOSPHATE ISOMERASE"/>
    <property type="match status" value="1"/>
</dbReference>
<dbReference type="PANTHER" id="PTHR43732">
    <property type="entry name" value="RIBOSE 5-PHOSPHATE ISOMERASE-RELATED"/>
    <property type="match status" value="1"/>
</dbReference>
<dbReference type="Pfam" id="PF02502">
    <property type="entry name" value="LacAB_rpiB"/>
    <property type="match status" value="1"/>
</dbReference>
<organism evidence="5 6">
    <name type="scientific">Neomoorella glycerini</name>
    <dbReference type="NCBI Taxonomy" id="55779"/>
    <lineage>
        <taxon>Bacteria</taxon>
        <taxon>Bacillati</taxon>
        <taxon>Bacillota</taxon>
        <taxon>Clostridia</taxon>
        <taxon>Neomoorellales</taxon>
        <taxon>Neomoorellaceae</taxon>
        <taxon>Neomoorella</taxon>
    </lineage>
</organism>
<evidence type="ECO:0000256" key="2">
    <source>
        <dbReference type="ARBA" id="ARBA00023235"/>
    </source>
</evidence>
<accession>A0A6I5ZPC8</accession>
<dbReference type="SUPFAM" id="SSF89623">
    <property type="entry name" value="Ribose/Galactose isomerase RpiB/AlsB"/>
    <property type="match status" value="1"/>
</dbReference>
<reference evidence="5 6" key="1">
    <citation type="submission" date="2019-11" db="EMBL/GenBank/DDBJ databases">
        <title>Genome sequence of Moorella glycerini DSM11254.</title>
        <authorList>
            <person name="Poehlein A."/>
            <person name="Boeer T."/>
            <person name="Daniel R."/>
        </authorList>
    </citation>
    <scope>NUCLEOTIDE SEQUENCE [LARGE SCALE GENOMIC DNA]</scope>
    <source>
        <strain evidence="5 6">DSM 11254</strain>
    </source>
</reference>
<evidence type="ECO:0000313" key="5">
    <source>
        <dbReference type="EMBL" id="QGP91773.1"/>
    </source>
</evidence>
<feature type="binding site" evidence="4">
    <location>
        <position position="109"/>
    </location>
    <ligand>
        <name>D-ribulose 5-phosphate</name>
        <dbReference type="ChEBI" id="CHEBI:58121"/>
    </ligand>
</feature>
<protein>
    <submittedName>
        <fullName evidence="5">Sugar phosphate isomerase YwlF</fullName>
        <ecNumber evidence="5">5.3.1.-</ecNumber>
    </submittedName>
</protein>
<dbReference type="GO" id="GO:0005975">
    <property type="term" value="P:carbohydrate metabolic process"/>
    <property type="evidence" value="ECO:0007669"/>
    <property type="project" value="InterPro"/>
</dbReference>
<dbReference type="InterPro" id="IPR004785">
    <property type="entry name" value="RpiB"/>
</dbReference>
<dbReference type="NCBIfam" id="NF004051">
    <property type="entry name" value="PRK05571.1"/>
    <property type="match status" value="1"/>
</dbReference>
<feature type="active site" description="Proton donor" evidence="3">
    <location>
        <position position="98"/>
    </location>
</feature>
<keyword evidence="2 5" id="KW-0413">Isomerase</keyword>
<dbReference type="NCBIfam" id="TIGR00689">
    <property type="entry name" value="rpiB_lacA_lacB"/>
    <property type="match status" value="1"/>
</dbReference>
<dbReference type="InterPro" id="IPR051812">
    <property type="entry name" value="SPI_LacAB/RpiB"/>
</dbReference>
<comment type="similarity">
    <text evidence="1">Belongs to the LacAB/RpiB family.</text>
</comment>
<dbReference type="EC" id="5.3.1.-" evidence="5"/>
<dbReference type="PIRSF" id="PIRSF005384">
    <property type="entry name" value="RpiB_LacA_B"/>
    <property type="match status" value="1"/>
</dbReference>
<gene>
    <name evidence="5" type="primary">ywlF</name>
    <name evidence="5" type="ORF">MGLY_11150</name>
</gene>